<name>A0ABS2N956_9BACI</name>
<keyword evidence="5" id="KW-0812">Transmembrane</keyword>
<dbReference type="Proteomes" id="UP001646157">
    <property type="component" value="Unassembled WGS sequence"/>
</dbReference>
<comment type="similarity">
    <text evidence="2">Belongs to the ZIP transporter (TC 2.A.5) family.</text>
</comment>
<keyword evidence="3" id="KW-1003">Cell membrane</keyword>
<feature type="transmembrane region" description="Helical" evidence="5">
    <location>
        <begin position="30"/>
        <end position="49"/>
    </location>
</feature>
<evidence type="ECO:0000256" key="2">
    <source>
        <dbReference type="ARBA" id="ARBA00006939"/>
    </source>
</evidence>
<dbReference type="PANTHER" id="PTHR11040:SF211">
    <property type="entry name" value="ZINC TRANSPORTER ZIP11"/>
    <property type="match status" value="1"/>
</dbReference>
<feature type="transmembrane region" description="Helical" evidence="5">
    <location>
        <begin position="220"/>
        <end position="238"/>
    </location>
</feature>
<feature type="transmembrane region" description="Helical" evidence="5">
    <location>
        <begin position="163"/>
        <end position="185"/>
    </location>
</feature>
<gene>
    <name evidence="6" type="ORF">JOC86_000633</name>
</gene>
<feature type="transmembrane region" description="Helical" evidence="5">
    <location>
        <begin position="191"/>
        <end position="213"/>
    </location>
</feature>
<keyword evidence="7" id="KW-1185">Reference proteome</keyword>
<dbReference type="PANTHER" id="PTHR11040">
    <property type="entry name" value="ZINC/IRON TRANSPORTER"/>
    <property type="match status" value="1"/>
</dbReference>
<accession>A0ABS2N956</accession>
<organism evidence="6 7">
    <name type="scientific">Rossellomorea pakistanensis</name>
    <dbReference type="NCBI Taxonomy" id="992288"/>
    <lineage>
        <taxon>Bacteria</taxon>
        <taxon>Bacillati</taxon>
        <taxon>Bacillota</taxon>
        <taxon>Bacilli</taxon>
        <taxon>Bacillales</taxon>
        <taxon>Bacillaceae</taxon>
        <taxon>Rossellomorea</taxon>
    </lineage>
</organism>
<evidence type="ECO:0000256" key="5">
    <source>
        <dbReference type="SAM" id="Phobius"/>
    </source>
</evidence>
<feature type="transmembrane region" description="Helical" evidence="5">
    <location>
        <begin position="103"/>
        <end position="126"/>
    </location>
</feature>
<evidence type="ECO:0000256" key="3">
    <source>
        <dbReference type="ARBA" id="ARBA00022475"/>
    </source>
</evidence>
<evidence type="ECO:0000313" key="6">
    <source>
        <dbReference type="EMBL" id="MBM7584096.1"/>
    </source>
</evidence>
<sequence>MVSAALWGGLASISLLIGALMGIYLKIPKIYIAFIMAFGTGILIGAATFDLLLHALHESGIVLAGISFLIGALVFTIVEVMLNKKGGSDRKRSKKNPTGHSGMAIYAGTLLDAIPESIIIGVSLLSNSHVNWLFVVAIFISNLPESLSSSVGLKLDHYSNRKILGLWTSVVIVSSICSLIGYVFLKNASEQFLTSIGAFGAGALISMVCTTMLPEAFEESGPIVGFITSLGLIFSLFLTQI</sequence>
<feature type="transmembrane region" description="Helical" evidence="5">
    <location>
        <begin position="61"/>
        <end position="82"/>
    </location>
</feature>
<feature type="transmembrane region" description="Helical" evidence="5">
    <location>
        <begin position="6"/>
        <end position="25"/>
    </location>
</feature>
<keyword evidence="5" id="KW-0472">Membrane</keyword>
<evidence type="ECO:0000256" key="1">
    <source>
        <dbReference type="ARBA" id="ARBA00004651"/>
    </source>
</evidence>
<keyword evidence="4" id="KW-0862">Zinc</keyword>
<dbReference type="RefSeq" id="WP_205168286.1">
    <property type="nucleotide sequence ID" value="NZ_JAFBDZ010000001.1"/>
</dbReference>
<comment type="subcellular location">
    <subcellularLocation>
        <location evidence="1">Cell membrane</location>
        <topology evidence="1">Multi-pass membrane protein</topology>
    </subcellularLocation>
</comment>
<evidence type="ECO:0000313" key="7">
    <source>
        <dbReference type="Proteomes" id="UP001646157"/>
    </source>
</evidence>
<evidence type="ECO:0000256" key="4">
    <source>
        <dbReference type="ARBA" id="ARBA00022833"/>
    </source>
</evidence>
<keyword evidence="5" id="KW-1133">Transmembrane helix</keyword>
<reference evidence="6 7" key="1">
    <citation type="submission" date="2021-01" db="EMBL/GenBank/DDBJ databases">
        <title>Genomic Encyclopedia of Type Strains, Phase IV (KMG-IV): sequencing the most valuable type-strain genomes for metagenomic binning, comparative biology and taxonomic classification.</title>
        <authorList>
            <person name="Goeker M."/>
        </authorList>
    </citation>
    <scope>NUCLEOTIDE SEQUENCE [LARGE SCALE GENOMIC DNA]</scope>
    <source>
        <strain evidence="6 7">DSM 24834</strain>
    </source>
</reference>
<comment type="caution">
    <text evidence="6">The sequence shown here is derived from an EMBL/GenBank/DDBJ whole genome shotgun (WGS) entry which is preliminary data.</text>
</comment>
<dbReference type="EMBL" id="JAFBDZ010000001">
    <property type="protein sequence ID" value="MBM7584096.1"/>
    <property type="molecule type" value="Genomic_DNA"/>
</dbReference>
<protein>
    <submittedName>
        <fullName evidence="6">ZIP family zinc transporter</fullName>
    </submittedName>
</protein>
<proteinExistence type="inferred from homology"/>